<dbReference type="EMBL" id="JUFX02000001">
    <property type="protein sequence ID" value="KPH89018.1"/>
    <property type="molecule type" value="Genomic_DNA"/>
</dbReference>
<feature type="domain" description="YrdC-like" evidence="15">
    <location>
        <begin position="31"/>
        <end position="218"/>
    </location>
</feature>
<dbReference type="Gene3D" id="3.90.870.10">
    <property type="entry name" value="DHBP synthase"/>
    <property type="match status" value="1"/>
</dbReference>
<evidence type="ECO:0000256" key="10">
    <source>
        <dbReference type="ARBA" id="ARBA00022840"/>
    </source>
</evidence>
<comment type="subcellular location">
    <subcellularLocation>
        <location evidence="1 13">Cytoplasm</location>
    </subcellularLocation>
</comment>
<dbReference type="PANTHER" id="PTHR17490:SF16">
    <property type="entry name" value="THREONYLCARBAMOYL-AMP SYNTHASE"/>
    <property type="match status" value="1"/>
</dbReference>
<dbReference type="Gene3D" id="3.40.50.11030">
    <property type="entry name" value="Threonylcarbamoyl-AMP synthase, C-terminal domain"/>
    <property type="match status" value="1"/>
</dbReference>
<feature type="binding site" evidence="14">
    <location>
        <position position="162"/>
    </location>
    <ligand>
        <name>ATP</name>
        <dbReference type="ChEBI" id="CHEBI:30616"/>
    </ligand>
</feature>
<keyword evidence="10 13" id="KW-0067">ATP-binding</keyword>
<feature type="binding site" evidence="14">
    <location>
        <position position="85"/>
    </location>
    <ligand>
        <name>L-threonine</name>
        <dbReference type="ChEBI" id="CHEBI:57926"/>
    </ligand>
</feature>
<accession>A0A0N1FNY9</accession>
<feature type="binding site" evidence="14">
    <location>
        <position position="170"/>
    </location>
    <ligand>
        <name>ATP</name>
        <dbReference type="ChEBI" id="CHEBI:30616"/>
    </ligand>
</feature>
<dbReference type="PIRSF" id="PIRSF004930">
    <property type="entry name" value="Tln_factor_SUA5"/>
    <property type="match status" value="1"/>
</dbReference>
<evidence type="ECO:0000256" key="1">
    <source>
        <dbReference type="ARBA" id="ARBA00004496"/>
    </source>
</evidence>
<evidence type="ECO:0000256" key="11">
    <source>
        <dbReference type="ARBA" id="ARBA00029774"/>
    </source>
</evidence>
<evidence type="ECO:0000256" key="13">
    <source>
        <dbReference type="PIRNR" id="PIRNR004930"/>
    </source>
</evidence>
<evidence type="ECO:0000313" key="17">
    <source>
        <dbReference type="Proteomes" id="UP000031553"/>
    </source>
</evidence>
<comment type="caution">
    <text evidence="16">The sequence shown here is derived from an EMBL/GenBank/DDBJ whole genome shotgun (WGS) entry which is preliminary data.</text>
</comment>
<feature type="binding site" evidence="14">
    <location>
        <position position="136"/>
    </location>
    <ligand>
        <name>ATP</name>
        <dbReference type="ChEBI" id="CHEBI:30616"/>
    </ligand>
</feature>
<evidence type="ECO:0000256" key="12">
    <source>
        <dbReference type="ARBA" id="ARBA00048366"/>
    </source>
</evidence>
<dbReference type="PANTHER" id="PTHR17490">
    <property type="entry name" value="SUA5"/>
    <property type="match status" value="1"/>
</dbReference>
<dbReference type="InterPro" id="IPR005145">
    <property type="entry name" value="Sua5_C"/>
</dbReference>
<dbReference type="InterPro" id="IPR038385">
    <property type="entry name" value="Sua5/YwlC_C"/>
</dbReference>
<keyword evidence="6 13" id="KW-0808">Transferase</keyword>
<name>A0A0N1FNY9_9PROT</name>
<feature type="binding site" evidence="14">
    <location>
        <position position="200"/>
    </location>
    <ligand>
        <name>L-threonine</name>
        <dbReference type="ChEBI" id="CHEBI:57926"/>
    </ligand>
</feature>
<evidence type="ECO:0000256" key="7">
    <source>
        <dbReference type="ARBA" id="ARBA00022694"/>
    </source>
</evidence>
<dbReference type="Pfam" id="PF03481">
    <property type="entry name" value="Sua5_C"/>
    <property type="match status" value="1"/>
</dbReference>
<dbReference type="GO" id="GO:0000049">
    <property type="term" value="F:tRNA binding"/>
    <property type="evidence" value="ECO:0007669"/>
    <property type="project" value="TreeGrafter"/>
</dbReference>
<keyword evidence="5 13" id="KW-0963">Cytoplasm</keyword>
<organism evidence="16 17">
    <name type="scientific">Komagataeibacter intermedius AF2</name>
    <dbReference type="NCBI Taxonomy" id="1458464"/>
    <lineage>
        <taxon>Bacteria</taxon>
        <taxon>Pseudomonadati</taxon>
        <taxon>Pseudomonadota</taxon>
        <taxon>Alphaproteobacteria</taxon>
        <taxon>Acetobacterales</taxon>
        <taxon>Acetobacteraceae</taxon>
        <taxon>Komagataeibacter</taxon>
    </lineage>
</organism>
<feature type="binding site" evidence="14">
    <location>
        <position position="140"/>
    </location>
    <ligand>
        <name>L-threonine</name>
        <dbReference type="ChEBI" id="CHEBI:57926"/>
    </ligand>
</feature>
<dbReference type="GO" id="GO:0003725">
    <property type="term" value="F:double-stranded RNA binding"/>
    <property type="evidence" value="ECO:0007669"/>
    <property type="project" value="UniProtKB-UniRule"/>
</dbReference>
<comment type="catalytic activity">
    <reaction evidence="12 13">
        <text>L-threonine + hydrogencarbonate + ATP = L-threonylcarbamoyladenylate + diphosphate + H2O</text>
        <dbReference type="Rhea" id="RHEA:36407"/>
        <dbReference type="ChEBI" id="CHEBI:15377"/>
        <dbReference type="ChEBI" id="CHEBI:17544"/>
        <dbReference type="ChEBI" id="CHEBI:30616"/>
        <dbReference type="ChEBI" id="CHEBI:33019"/>
        <dbReference type="ChEBI" id="CHEBI:57926"/>
        <dbReference type="ChEBI" id="CHEBI:73682"/>
        <dbReference type="EC" id="2.7.7.87"/>
    </reaction>
</comment>
<dbReference type="InterPro" id="IPR050156">
    <property type="entry name" value="TC-AMP_synthase_SUA5"/>
</dbReference>
<proteinExistence type="inferred from homology"/>
<dbReference type="GO" id="GO:0008033">
    <property type="term" value="P:tRNA processing"/>
    <property type="evidence" value="ECO:0007669"/>
    <property type="project" value="UniProtKB-KW"/>
</dbReference>
<dbReference type="NCBIfam" id="TIGR00057">
    <property type="entry name" value="L-threonylcarbamoyladenylate synthase"/>
    <property type="match status" value="1"/>
</dbReference>
<feature type="binding site" evidence="14">
    <location>
        <position position="53"/>
    </location>
    <ligand>
        <name>L-threonine</name>
        <dbReference type="ChEBI" id="CHEBI:57926"/>
    </ligand>
</feature>
<dbReference type="GO" id="GO:0006450">
    <property type="term" value="P:regulation of translational fidelity"/>
    <property type="evidence" value="ECO:0007669"/>
    <property type="project" value="TreeGrafter"/>
</dbReference>
<dbReference type="PROSITE" id="PS51163">
    <property type="entry name" value="YRDC"/>
    <property type="match status" value="1"/>
</dbReference>
<feature type="binding site" evidence="14">
    <location>
        <position position="76"/>
    </location>
    <ligand>
        <name>ATP</name>
        <dbReference type="ChEBI" id="CHEBI:30616"/>
    </ligand>
</feature>
<evidence type="ECO:0000313" key="16">
    <source>
        <dbReference type="EMBL" id="KPH89018.1"/>
    </source>
</evidence>
<gene>
    <name evidence="16" type="ORF">GLUCOINTEAF2_0200152</name>
</gene>
<dbReference type="EC" id="2.7.7.87" evidence="3 13"/>
<evidence type="ECO:0000256" key="2">
    <source>
        <dbReference type="ARBA" id="ARBA00007663"/>
    </source>
</evidence>
<evidence type="ECO:0000256" key="6">
    <source>
        <dbReference type="ARBA" id="ARBA00022679"/>
    </source>
</evidence>
<dbReference type="SUPFAM" id="SSF55821">
    <property type="entry name" value="YrdC/RibB"/>
    <property type="match status" value="1"/>
</dbReference>
<dbReference type="GO" id="GO:0061710">
    <property type="term" value="F:L-threonylcarbamoyladenylate synthase"/>
    <property type="evidence" value="ECO:0007669"/>
    <property type="project" value="UniProtKB-EC"/>
</dbReference>
<dbReference type="Pfam" id="PF01300">
    <property type="entry name" value="Sua5_yciO_yrdC"/>
    <property type="match status" value="1"/>
</dbReference>
<protein>
    <recommendedName>
        <fullName evidence="4 13">Threonylcarbamoyl-AMP synthase</fullName>
        <shortName evidence="13">TC-AMP synthase</shortName>
        <ecNumber evidence="3 13">2.7.7.87</ecNumber>
    </recommendedName>
    <alternativeName>
        <fullName evidence="11 13">L-threonylcarbamoyladenylate synthase</fullName>
    </alternativeName>
</protein>
<keyword evidence="8 13" id="KW-0548">Nucleotidyltransferase</keyword>
<keyword evidence="9 13" id="KW-0547">Nucleotide-binding</keyword>
<dbReference type="InterPro" id="IPR017945">
    <property type="entry name" value="DHBP_synth_RibB-like_a/b_dom"/>
</dbReference>
<feature type="binding site" evidence="14">
    <location>
        <position position="80"/>
    </location>
    <ligand>
        <name>ATP</name>
        <dbReference type="ChEBI" id="CHEBI:30616"/>
    </ligand>
</feature>
<feature type="binding site" evidence="14">
    <location>
        <position position="252"/>
    </location>
    <ligand>
        <name>ATP</name>
        <dbReference type="ChEBI" id="CHEBI:30616"/>
    </ligand>
</feature>
<keyword evidence="7 13" id="KW-0819">tRNA processing</keyword>
<evidence type="ECO:0000256" key="3">
    <source>
        <dbReference type="ARBA" id="ARBA00012584"/>
    </source>
</evidence>
<dbReference type="Proteomes" id="UP000031553">
    <property type="component" value="Unassembled WGS sequence"/>
</dbReference>
<evidence type="ECO:0000256" key="8">
    <source>
        <dbReference type="ARBA" id="ARBA00022695"/>
    </source>
</evidence>
<evidence type="ECO:0000256" key="9">
    <source>
        <dbReference type="ARBA" id="ARBA00022741"/>
    </source>
</evidence>
<sequence length="345" mass="35427">MASPASATRISCVVARHNRHSMHTRLLHNDPQGLATAAAMLRAGGLVAFGTETVYGLGADAGNDTAVAAIYTAKGRPGHNPLISHFASADAAFEQVEATPLARRLAERFWPGPLTMVLPRTARCGISAVATAGLPTAAVRVPAGQTTQALLAACGFPVVAPSANPSGRVSPSDAQHVLAGLDGRIDAVLDCGPCRVGVESTIIDLSRDVPVLLRPGGITLEALEAACGVMLALPAGSNDARPTAPGQLSSHYAPGLPVRLDAHSVAPDEALLAFGPPLPGSALVWNLSATGDLHEAAARLFAGLRFLDMEGHRRGLVGIAVQPVPGHGLGRAIRDRLIRAACPRP</sequence>
<reference evidence="16 17" key="1">
    <citation type="submission" date="2015-07" db="EMBL/GenBank/DDBJ databases">
        <title>Draft Genome Sequence of Komagataeibacter intermedius Strain AF2, Isolated from Kombucha Tea.</title>
        <authorList>
            <person name="Santos R.A."/>
            <person name="Berretta A.A."/>
            <person name="Barud H.S."/>
            <person name="Ribeiro S.J."/>
            <person name="Gonzalez-Garcia L.N."/>
            <person name="Zucchi T.D."/>
            <person name="Goldman G.H."/>
            <person name="Riano-Pachon D.M."/>
        </authorList>
    </citation>
    <scope>NUCLEOTIDE SEQUENCE [LARGE SCALE GENOMIC DNA]</scope>
    <source>
        <strain evidence="16 17">AF2</strain>
    </source>
</reference>
<dbReference type="InterPro" id="IPR006070">
    <property type="entry name" value="Sua5-like_dom"/>
</dbReference>
<feature type="binding site" evidence="14">
    <location>
        <position position="160"/>
    </location>
    <ligand>
        <name>L-threonine</name>
        <dbReference type="ChEBI" id="CHEBI:57926"/>
    </ligand>
</feature>
<feature type="binding site" evidence="14">
    <location>
        <position position="214"/>
    </location>
    <ligand>
        <name>ATP</name>
        <dbReference type="ChEBI" id="CHEBI:30616"/>
    </ligand>
</feature>
<comment type="similarity">
    <text evidence="2 13">Belongs to the SUA5 family.</text>
</comment>
<evidence type="ECO:0000256" key="14">
    <source>
        <dbReference type="PIRSR" id="PIRSR004930-1"/>
    </source>
</evidence>
<comment type="function">
    <text evidence="13">Required for the formation of a threonylcarbamoyl group on adenosine at position 37 (t(6)A37) in tRNAs that read codons beginning with adenine.</text>
</comment>
<dbReference type="GO" id="GO:0005737">
    <property type="term" value="C:cytoplasm"/>
    <property type="evidence" value="ECO:0007669"/>
    <property type="project" value="UniProtKB-SubCell"/>
</dbReference>
<dbReference type="GO" id="GO:0005524">
    <property type="term" value="F:ATP binding"/>
    <property type="evidence" value="ECO:0007669"/>
    <property type="project" value="UniProtKB-UniRule"/>
</dbReference>
<evidence type="ECO:0000259" key="15">
    <source>
        <dbReference type="PROSITE" id="PS51163"/>
    </source>
</evidence>
<dbReference type="InterPro" id="IPR010923">
    <property type="entry name" value="T(6)A37_SUA5"/>
</dbReference>
<evidence type="ECO:0000256" key="4">
    <source>
        <dbReference type="ARBA" id="ARBA00015492"/>
    </source>
</evidence>
<dbReference type="AlphaFoldDB" id="A0A0N1FNY9"/>
<evidence type="ECO:0000256" key="5">
    <source>
        <dbReference type="ARBA" id="ARBA00022490"/>
    </source>
</evidence>